<dbReference type="SUPFAM" id="SSF52833">
    <property type="entry name" value="Thioredoxin-like"/>
    <property type="match status" value="1"/>
</dbReference>
<dbReference type="Gene3D" id="3.40.30.10">
    <property type="entry name" value="Glutaredoxin"/>
    <property type="match status" value="1"/>
</dbReference>
<dbReference type="Proteomes" id="UP000046395">
    <property type="component" value="Unassembled WGS sequence"/>
</dbReference>
<sequence length="131" mass="14979">MVWKSCTKTEEIYDVVKTANEKMTVLVLFNGSPSEPLMCRTVVEELEYKYSHVNFVLVDVNAFPQVNAIEAFKSTDEPTFAVYMRKAKVASIPCSEVKKMEKTIQTLTGRDVAKARLPRRECESRHIKRSS</sequence>
<dbReference type="InterPro" id="IPR036249">
    <property type="entry name" value="Thioredoxin-like_sf"/>
</dbReference>
<protein>
    <submittedName>
        <fullName evidence="2">Thioredoxin domain-containing protein</fullName>
    </submittedName>
</protein>
<accession>A0A5S6QEY5</accession>
<reference evidence="2" key="1">
    <citation type="submission" date="2019-12" db="UniProtKB">
        <authorList>
            <consortium name="WormBaseParasite"/>
        </authorList>
    </citation>
    <scope>IDENTIFICATION</scope>
</reference>
<keyword evidence="1" id="KW-1185">Reference proteome</keyword>
<evidence type="ECO:0000313" key="2">
    <source>
        <dbReference type="WBParaSite" id="TMUE_1000005744.1"/>
    </source>
</evidence>
<dbReference type="AlphaFoldDB" id="A0A5S6QEY5"/>
<organism evidence="1 2">
    <name type="scientific">Trichuris muris</name>
    <name type="common">Mouse whipworm</name>
    <dbReference type="NCBI Taxonomy" id="70415"/>
    <lineage>
        <taxon>Eukaryota</taxon>
        <taxon>Metazoa</taxon>
        <taxon>Ecdysozoa</taxon>
        <taxon>Nematoda</taxon>
        <taxon>Enoplea</taxon>
        <taxon>Dorylaimia</taxon>
        <taxon>Trichinellida</taxon>
        <taxon>Trichuridae</taxon>
        <taxon>Trichuris</taxon>
    </lineage>
</organism>
<dbReference type="WBParaSite" id="TMUE_1000005744.1">
    <property type="protein sequence ID" value="TMUE_1000005744.1"/>
    <property type="gene ID" value="WBGene00293506"/>
</dbReference>
<evidence type="ECO:0000313" key="1">
    <source>
        <dbReference type="Proteomes" id="UP000046395"/>
    </source>
</evidence>
<proteinExistence type="predicted"/>
<name>A0A5S6QEY5_TRIMR</name>